<feature type="domain" description="RNA polymerase sigma-70 region 4" evidence="7">
    <location>
        <begin position="139"/>
        <end position="186"/>
    </location>
</feature>
<dbReference type="SUPFAM" id="SSF88659">
    <property type="entry name" value="Sigma3 and sigma4 domains of RNA polymerase sigma factors"/>
    <property type="match status" value="1"/>
</dbReference>
<dbReference type="InterPro" id="IPR007627">
    <property type="entry name" value="RNA_pol_sigma70_r2"/>
</dbReference>
<dbReference type="InterPro" id="IPR014284">
    <property type="entry name" value="RNA_pol_sigma-70_dom"/>
</dbReference>
<proteinExistence type="inferred from homology"/>
<dbReference type="InterPro" id="IPR007630">
    <property type="entry name" value="RNA_pol_sigma70_r4"/>
</dbReference>
<evidence type="ECO:0000259" key="6">
    <source>
        <dbReference type="Pfam" id="PF04542"/>
    </source>
</evidence>
<dbReference type="Proteomes" id="UP001595696">
    <property type="component" value="Unassembled WGS sequence"/>
</dbReference>
<dbReference type="InterPro" id="IPR013325">
    <property type="entry name" value="RNA_pol_sigma_r2"/>
</dbReference>
<evidence type="ECO:0000259" key="7">
    <source>
        <dbReference type="Pfam" id="PF04545"/>
    </source>
</evidence>
<evidence type="ECO:0000256" key="3">
    <source>
        <dbReference type="ARBA" id="ARBA00023082"/>
    </source>
</evidence>
<dbReference type="Pfam" id="PF04542">
    <property type="entry name" value="Sigma70_r2"/>
    <property type="match status" value="1"/>
</dbReference>
<dbReference type="NCBIfam" id="TIGR02937">
    <property type="entry name" value="sigma70-ECF"/>
    <property type="match status" value="1"/>
</dbReference>
<organism evidence="8 9">
    <name type="scientific">Nocardia jiangsuensis</name>
    <dbReference type="NCBI Taxonomy" id="1691563"/>
    <lineage>
        <taxon>Bacteria</taxon>
        <taxon>Bacillati</taxon>
        <taxon>Actinomycetota</taxon>
        <taxon>Actinomycetes</taxon>
        <taxon>Mycobacteriales</taxon>
        <taxon>Nocardiaceae</taxon>
        <taxon>Nocardia</taxon>
    </lineage>
</organism>
<dbReference type="Pfam" id="PF04545">
    <property type="entry name" value="Sigma70_r4"/>
    <property type="match status" value="1"/>
</dbReference>
<comment type="similarity">
    <text evidence="1">Belongs to the sigma-70 factor family. ECF subfamily.</text>
</comment>
<evidence type="ECO:0000256" key="2">
    <source>
        <dbReference type="ARBA" id="ARBA00023015"/>
    </source>
</evidence>
<evidence type="ECO:0000256" key="4">
    <source>
        <dbReference type="ARBA" id="ARBA00023125"/>
    </source>
</evidence>
<evidence type="ECO:0000256" key="5">
    <source>
        <dbReference type="ARBA" id="ARBA00023163"/>
    </source>
</evidence>
<sequence>MTRAHTSGEPGERSELDALLAAVAHNDRSAFTGFYRATSARAYGLALRVVRREAAAEEITQEVYLQVWLTAARYDAGRSSPLGWLLMLTHRRAVDRVRREAAASARDLVFGHAHRPVDHDVVTESVTRRLEANSVADGMRVLTPIQREAITLAYYGGRSYPEVADQLGIPLSTVKSRIRDGLRRLRTEVADTVVAAG</sequence>
<dbReference type="Gene3D" id="1.10.10.10">
    <property type="entry name" value="Winged helix-like DNA-binding domain superfamily/Winged helix DNA-binding domain"/>
    <property type="match status" value="1"/>
</dbReference>
<reference evidence="9" key="1">
    <citation type="journal article" date="2019" name="Int. J. Syst. Evol. Microbiol.">
        <title>The Global Catalogue of Microorganisms (GCM) 10K type strain sequencing project: providing services to taxonomists for standard genome sequencing and annotation.</title>
        <authorList>
            <consortium name="The Broad Institute Genomics Platform"/>
            <consortium name="The Broad Institute Genome Sequencing Center for Infectious Disease"/>
            <person name="Wu L."/>
            <person name="Ma J."/>
        </authorList>
    </citation>
    <scope>NUCLEOTIDE SEQUENCE [LARGE SCALE GENOMIC DNA]</scope>
    <source>
        <strain evidence="9">CGMCC 4.7330</strain>
    </source>
</reference>
<dbReference type="InterPro" id="IPR039425">
    <property type="entry name" value="RNA_pol_sigma-70-like"/>
</dbReference>
<dbReference type="PANTHER" id="PTHR43133:SF66">
    <property type="entry name" value="ECF RNA POLYMERASE SIGMA FACTOR SIGK"/>
    <property type="match status" value="1"/>
</dbReference>
<dbReference type="InterPro" id="IPR013324">
    <property type="entry name" value="RNA_pol_sigma_r3/r4-like"/>
</dbReference>
<comment type="caution">
    <text evidence="8">The sequence shown here is derived from an EMBL/GenBank/DDBJ whole genome shotgun (WGS) entry which is preliminary data.</text>
</comment>
<keyword evidence="4" id="KW-0238">DNA-binding</keyword>
<keyword evidence="9" id="KW-1185">Reference proteome</keyword>
<evidence type="ECO:0000256" key="1">
    <source>
        <dbReference type="ARBA" id="ARBA00010641"/>
    </source>
</evidence>
<feature type="domain" description="RNA polymerase sigma-70 region 2" evidence="6">
    <location>
        <begin position="35"/>
        <end position="101"/>
    </location>
</feature>
<dbReference type="NCBIfam" id="NF007228">
    <property type="entry name" value="PRK09646.1"/>
    <property type="match status" value="1"/>
</dbReference>
<dbReference type="InterPro" id="IPR036388">
    <property type="entry name" value="WH-like_DNA-bd_sf"/>
</dbReference>
<accession>A0ABV8DMM2</accession>
<dbReference type="PANTHER" id="PTHR43133">
    <property type="entry name" value="RNA POLYMERASE ECF-TYPE SIGMA FACTO"/>
    <property type="match status" value="1"/>
</dbReference>
<keyword evidence="3" id="KW-0731">Sigma factor</keyword>
<dbReference type="RefSeq" id="WP_378611054.1">
    <property type="nucleotide sequence ID" value="NZ_JBHSAX010000004.1"/>
</dbReference>
<protein>
    <submittedName>
        <fullName evidence="8">ECF RNA polymerase sigma factor SigK</fullName>
    </submittedName>
</protein>
<keyword evidence="2" id="KW-0805">Transcription regulation</keyword>
<dbReference type="Gene3D" id="1.10.1740.10">
    <property type="match status" value="1"/>
</dbReference>
<keyword evidence="5" id="KW-0804">Transcription</keyword>
<gene>
    <name evidence="8" type="primary">sigK</name>
    <name evidence="8" type="ORF">ACFO0B_04810</name>
</gene>
<name>A0ABV8DMM2_9NOCA</name>
<dbReference type="CDD" id="cd06171">
    <property type="entry name" value="Sigma70_r4"/>
    <property type="match status" value="1"/>
</dbReference>
<dbReference type="SUPFAM" id="SSF88946">
    <property type="entry name" value="Sigma2 domain of RNA polymerase sigma factors"/>
    <property type="match status" value="1"/>
</dbReference>
<evidence type="ECO:0000313" key="8">
    <source>
        <dbReference type="EMBL" id="MFC3961305.1"/>
    </source>
</evidence>
<evidence type="ECO:0000313" key="9">
    <source>
        <dbReference type="Proteomes" id="UP001595696"/>
    </source>
</evidence>
<dbReference type="EMBL" id="JBHSAX010000004">
    <property type="protein sequence ID" value="MFC3961305.1"/>
    <property type="molecule type" value="Genomic_DNA"/>
</dbReference>